<dbReference type="InterPro" id="IPR023393">
    <property type="entry name" value="START-like_dom_sf"/>
</dbReference>
<keyword evidence="2" id="KW-0611">Plant defense</keyword>
<dbReference type="InterPro" id="IPR024949">
    <property type="entry name" value="Bet_v_I_allergen"/>
</dbReference>
<protein>
    <submittedName>
        <fullName evidence="4">Major allergen Pru ar 1</fullName>
    </submittedName>
</protein>
<dbReference type="PROSITE" id="PS00451">
    <property type="entry name" value="PATHOGENESIS_BETVI"/>
    <property type="match status" value="1"/>
</dbReference>
<evidence type="ECO:0000256" key="1">
    <source>
        <dbReference type="ARBA" id="ARBA00009744"/>
    </source>
</evidence>
<sequence>MGVFKFFHEIQTKVSPHRLFKILVTESSKVLHKATPTIKSVEIIEGDGGVGSILVTTFPEGAPFKSVKHRINVLDPVNYVCNYTLIEGDVLGDKLESIVYEVKFEHTEDGGCVVKDTSEYHTKGDFELKEDDIKAGKEQARALYKACEEYLTANPHVCA</sequence>
<evidence type="ECO:0000256" key="2">
    <source>
        <dbReference type="RuleBase" id="RU000409"/>
    </source>
</evidence>
<accession>A0ABD1PH22</accession>
<dbReference type="GO" id="GO:0006952">
    <property type="term" value="P:defense response"/>
    <property type="evidence" value="ECO:0007669"/>
    <property type="project" value="UniProtKB-KW"/>
</dbReference>
<gene>
    <name evidence="4" type="ORF">Fot_52861</name>
</gene>
<dbReference type="InterPro" id="IPR000916">
    <property type="entry name" value="Bet_v_I/MLP"/>
</dbReference>
<comment type="similarity">
    <text evidence="1 2">Belongs to the BetVI family.</text>
</comment>
<feature type="domain" description="Bet v I/Major latex protein" evidence="3">
    <location>
        <begin position="1"/>
        <end position="154"/>
    </location>
</feature>
<keyword evidence="2" id="KW-0568">Pathogenesis-related protein</keyword>
<name>A0ABD1PH22_9LAMI</name>
<dbReference type="InterPro" id="IPR050279">
    <property type="entry name" value="Plant_def-hormone_signal"/>
</dbReference>
<dbReference type="EMBL" id="JBFOLJ010000019">
    <property type="protein sequence ID" value="KAL2463205.1"/>
    <property type="molecule type" value="Genomic_DNA"/>
</dbReference>
<dbReference type="PANTHER" id="PTHR31213">
    <property type="entry name" value="OS08G0374000 PROTEIN-RELATED"/>
    <property type="match status" value="1"/>
</dbReference>
<dbReference type="AlphaFoldDB" id="A0ABD1PH22"/>
<evidence type="ECO:0000259" key="3">
    <source>
        <dbReference type="SMART" id="SM01037"/>
    </source>
</evidence>
<dbReference type="FunFam" id="3.30.530.20:FF:000007">
    <property type="entry name" value="Major pollen allergen Bet v 1-A"/>
    <property type="match status" value="1"/>
</dbReference>
<dbReference type="Pfam" id="PF00407">
    <property type="entry name" value="Bet_v_1"/>
    <property type="match status" value="1"/>
</dbReference>
<dbReference type="PANTHER" id="PTHR31213:SF157">
    <property type="entry name" value="MAJOR ALLERGEN MAL D 1-LIKE"/>
    <property type="match status" value="1"/>
</dbReference>
<dbReference type="Gene3D" id="3.30.530.20">
    <property type="match status" value="1"/>
</dbReference>
<dbReference type="CDD" id="cd07816">
    <property type="entry name" value="Bet_v1-like"/>
    <property type="match status" value="1"/>
</dbReference>
<comment type="caution">
    <text evidence="4">The sequence shown here is derived from an EMBL/GenBank/DDBJ whole genome shotgun (WGS) entry which is preliminary data.</text>
</comment>
<dbReference type="PRINTS" id="PR00634">
    <property type="entry name" value="BETALLERGEN"/>
</dbReference>
<dbReference type="SUPFAM" id="SSF55961">
    <property type="entry name" value="Bet v1-like"/>
    <property type="match status" value="1"/>
</dbReference>
<evidence type="ECO:0000313" key="5">
    <source>
        <dbReference type="Proteomes" id="UP001604277"/>
    </source>
</evidence>
<organism evidence="4 5">
    <name type="scientific">Forsythia ovata</name>
    <dbReference type="NCBI Taxonomy" id="205694"/>
    <lineage>
        <taxon>Eukaryota</taxon>
        <taxon>Viridiplantae</taxon>
        <taxon>Streptophyta</taxon>
        <taxon>Embryophyta</taxon>
        <taxon>Tracheophyta</taxon>
        <taxon>Spermatophyta</taxon>
        <taxon>Magnoliopsida</taxon>
        <taxon>eudicotyledons</taxon>
        <taxon>Gunneridae</taxon>
        <taxon>Pentapetalae</taxon>
        <taxon>asterids</taxon>
        <taxon>lamiids</taxon>
        <taxon>Lamiales</taxon>
        <taxon>Oleaceae</taxon>
        <taxon>Forsythieae</taxon>
        <taxon>Forsythia</taxon>
    </lineage>
</organism>
<dbReference type="SMART" id="SM01037">
    <property type="entry name" value="Bet_v_1"/>
    <property type="match status" value="1"/>
</dbReference>
<dbReference type="Proteomes" id="UP001604277">
    <property type="component" value="Unassembled WGS sequence"/>
</dbReference>
<proteinExistence type="inferred from homology"/>
<keyword evidence="5" id="KW-1185">Reference proteome</keyword>
<reference evidence="5" key="1">
    <citation type="submission" date="2024-07" db="EMBL/GenBank/DDBJ databases">
        <title>Two chromosome-level genome assemblies of Korean endemic species Abeliophyllum distichum and Forsythia ovata (Oleaceae).</title>
        <authorList>
            <person name="Jang H."/>
        </authorList>
    </citation>
    <scope>NUCLEOTIDE SEQUENCE [LARGE SCALE GENOMIC DNA]</scope>
</reference>
<evidence type="ECO:0000313" key="4">
    <source>
        <dbReference type="EMBL" id="KAL2463205.1"/>
    </source>
</evidence>